<dbReference type="WBParaSite" id="SBAD_0000966401-mRNA-1">
    <property type="protein sequence ID" value="SBAD_0000966401-mRNA-1"/>
    <property type="gene ID" value="SBAD_0000966401"/>
</dbReference>
<dbReference type="InterPro" id="IPR019424">
    <property type="entry name" value="7TM_GPCR_Srsx"/>
</dbReference>
<dbReference type="SMART" id="SM01381">
    <property type="entry name" value="7TM_GPCR_Srsx"/>
    <property type="match status" value="1"/>
</dbReference>
<comment type="subcellular location">
    <subcellularLocation>
        <location evidence="1">Cell membrane</location>
        <topology evidence="1">Multi-pass membrane protein</topology>
    </subcellularLocation>
</comment>
<evidence type="ECO:0000256" key="4">
    <source>
        <dbReference type="ARBA" id="ARBA00022989"/>
    </source>
</evidence>
<organism evidence="11">
    <name type="scientific">Soboliphyme baturini</name>
    <dbReference type="NCBI Taxonomy" id="241478"/>
    <lineage>
        <taxon>Eukaryota</taxon>
        <taxon>Metazoa</taxon>
        <taxon>Ecdysozoa</taxon>
        <taxon>Nematoda</taxon>
        <taxon>Enoplea</taxon>
        <taxon>Dorylaimia</taxon>
        <taxon>Dioctophymatida</taxon>
        <taxon>Dioctophymatoidea</taxon>
        <taxon>Soboliphymatidae</taxon>
        <taxon>Soboliphyme</taxon>
    </lineage>
</organism>
<keyword evidence="3 6" id="KW-0812">Transmembrane</keyword>
<evidence type="ECO:0000313" key="11">
    <source>
        <dbReference type="WBParaSite" id="SBAD_0000966401-mRNA-1"/>
    </source>
</evidence>
<feature type="transmembrane region" description="Helical" evidence="7">
    <location>
        <begin position="91"/>
        <end position="115"/>
    </location>
</feature>
<keyword evidence="6" id="KW-0675">Receptor</keyword>
<keyword evidence="6" id="KW-0297">G-protein coupled receptor</keyword>
<protein>
    <submittedName>
        <fullName evidence="11">G_PROTEIN_RECEP_F1_2 domain-containing protein</fullName>
    </submittedName>
</protein>
<evidence type="ECO:0000256" key="3">
    <source>
        <dbReference type="ARBA" id="ARBA00022692"/>
    </source>
</evidence>
<dbReference type="InterPro" id="IPR017452">
    <property type="entry name" value="GPCR_Rhodpsn_7TM"/>
</dbReference>
<keyword evidence="2" id="KW-1003">Cell membrane</keyword>
<evidence type="ECO:0000313" key="10">
    <source>
        <dbReference type="Proteomes" id="UP000270296"/>
    </source>
</evidence>
<accession>A0A183J0D2</accession>
<dbReference type="InterPro" id="IPR000276">
    <property type="entry name" value="GPCR_Rhodpsn"/>
</dbReference>
<feature type="transmembrane region" description="Helical" evidence="7">
    <location>
        <begin position="276"/>
        <end position="295"/>
    </location>
</feature>
<dbReference type="PROSITE" id="PS50262">
    <property type="entry name" value="G_PROTEIN_RECEP_F1_2"/>
    <property type="match status" value="1"/>
</dbReference>
<feature type="transmembrane region" description="Helical" evidence="7">
    <location>
        <begin position="241"/>
        <end position="264"/>
    </location>
</feature>
<feature type="domain" description="G-protein coupled receptors family 1 profile" evidence="8">
    <location>
        <begin position="38"/>
        <end position="292"/>
    </location>
</feature>
<keyword evidence="4 7" id="KW-1133">Transmembrane helix</keyword>
<dbReference type="PANTHER" id="PTHR22750">
    <property type="entry name" value="G-PROTEIN COUPLED RECEPTOR"/>
    <property type="match status" value="1"/>
</dbReference>
<dbReference type="PROSITE" id="PS00237">
    <property type="entry name" value="G_PROTEIN_RECEP_F1_1"/>
    <property type="match status" value="1"/>
</dbReference>
<evidence type="ECO:0000313" key="9">
    <source>
        <dbReference type="EMBL" id="VDP22540.1"/>
    </source>
</evidence>
<dbReference type="CDD" id="cd00637">
    <property type="entry name" value="7tm_classA_rhodopsin-like"/>
    <property type="match status" value="1"/>
</dbReference>
<comment type="similarity">
    <text evidence="6">Belongs to the G-protein coupled receptor 1 family.</text>
</comment>
<feature type="transmembrane region" description="Helical" evidence="7">
    <location>
        <begin position="59"/>
        <end position="79"/>
    </location>
</feature>
<feature type="transmembrane region" description="Helical" evidence="7">
    <location>
        <begin position="26"/>
        <end position="47"/>
    </location>
</feature>
<dbReference type="OrthoDB" id="10042731at2759"/>
<evidence type="ECO:0000256" key="7">
    <source>
        <dbReference type="SAM" id="Phobius"/>
    </source>
</evidence>
<keyword evidence="5 7" id="KW-0472">Membrane</keyword>
<dbReference type="SUPFAM" id="SSF81321">
    <property type="entry name" value="Family A G protein-coupled receptor-like"/>
    <property type="match status" value="1"/>
</dbReference>
<sequence length="317" mass="35385">MQLLVIDMSNDSSEAMTFNDVNASSVILLLFGLVAVIASSLVVYAFCKSRKLRRKGFALLCLSSINDLLAGACFASMGVAELAHLIDLHDVGGSVCCSTLSLMFTCETLALYLALSMAIDRFIAVMRPVLYERLSFVYVQLPMVLFTVVFTTTQTALMVVNTVDKQNLVADSCDIIYCTGSPNYLMLIQGVNLFFSSAIIVICLTMICIMRYKHKQFRTRGMPHLGEFNFKQQTRQIRLQLGVMFITVISQISGRVCIVLATFATSFESYDHLVKLFRTLICCNSAMNFFVYVIATPDVRTCIKQLFVKPNNRVSPF</sequence>
<dbReference type="EMBL" id="UZAM01012584">
    <property type="protein sequence ID" value="VDP22540.1"/>
    <property type="molecule type" value="Genomic_DNA"/>
</dbReference>
<evidence type="ECO:0000259" key="8">
    <source>
        <dbReference type="PROSITE" id="PS50262"/>
    </source>
</evidence>
<proteinExistence type="inferred from homology"/>
<dbReference type="Proteomes" id="UP000270296">
    <property type="component" value="Unassembled WGS sequence"/>
</dbReference>
<reference evidence="11" key="1">
    <citation type="submission" date="2016-06" db="UniProtKB">
        <authorList>
            <consortium name="WormBaseParasite"/>
        </authorList>
    </citation>
    <scope>IDENTIFICATION</scope>
</reference>
<evidence type="ECO:0000256" key="1">
    <source>
        <dbReference type="ARBA" id="ARBA00004651"/>
    </source>
</evidence>
<dbReference type="Pfam" id="PF10320">
    <property type="entry name" value="7TM_GPCR_Srsx"/>
    <property type="match status" value="1"/>
</dbReference>
<evidence type="ECO:0000256" key="5">
    <source>
        <dbReference type="ARBA" id="ARBA00023136"/>
    </source>
</evidence>
<dbReference type="GO" id="GO:0004930">
    <property type="term" value="F:G protein-coupled receptor activity"/>
    <property type="evidence" value="ECO:0007669"/>
    <property type="project" value="UniProtKB-KW"/>
</dbReference>
<reference evidence="9 10" key="2">
    <citation type="submission" date="2018-11" db="EMBL/GenBank/DDBJ databases">
        <authorList>
            <consortium name="Pathogen Informatics"/>
        </authorList>
    </citation>
    <scope>NUCLEOTIDE SEQUENCE [LARGE SCALE GENOMIC DNA]</scope>
</reference>
<dbReference type="GO" id="GO:0005886">
    <property type="term" value="C:plasma membrane"/>
    <property type="evidence" value="ECO:0007669"/>
    <property type="project" value="UniProtKB-SubCell"/>
</dbReference>
<dbReference type="PRINTS" id="PR00237">
    <property type="entry name" value="GPCRRHODOPSN"/>
</dbReference>
<keyword evidence="6" id="KW-0807">Transducer</keyword>
<evidence type="ECO:0000256" key="2">
    <source>
        <dbReference type="ARBA" id="ARBA00022475"/>
    </source>
</evidence>
<keyword evidence="10" id="KW-1185">Reference proteome</keyword>
<feature type="transmembrane region" description="Helical" evidence="7">
    <location>
        <begin position="136"/>
        <end position="160"/>
    </location>
</feature>
<feature type="transmembrane region" description="Helical" evidence="7">
    <location>
        <begin position="193"/>
        <end position="212"/>
    </location>
</feature>
<name>A0A183J0D2_9BILA</name>
<gene>
    <name evidence="9" type="ORF">SBAD_LOCUS9330</name>
</gene>
<dbReference type="AlphaFoldDB" id="A0A183J0D2"/>
<evidence type="ECO:0000256" key="6">
    <source>
        <dbReference type="RuleBase" id="RU000688"/>
    </source>
</evidence>
<dbReference type="Gene3D" id="1.20.1070.10">
    <property type="entry name" value="Rhodopsin 7-helix transmembrane proteins"/>
    <property type="match status" value="1"/>
</dbReference>